<organism evidence="2 3">
    <name type="scientific">Roseinatronobacter domitianus</name>
    <dbReference type="NCBI Taxonomy" id="2940293"/>
    <lineage>
        <taxon>Bacteria</taxon>
        <taxon>Pseudomonadati</taxon>
        <taxon>Pseudomonadota</taxon>
        <taxon>Alphaproteobacteria</taxon>
        <taxon>Rhodobacterales</taxon>
        <taxon>Paracoccaceae</taxon>
        <taxon>Roseinatronobacter</taxon>
    </lineage>
</organism>
<feature type="transmembrane region" description="Helical" evidence="1">
    <location>
        <begin position="12"/>
        <end position="30"/>
    </location>
</feature>
<dbReference type="InterPro" id="IPR045919">
    <property type="entry name" value="DUF6338"/>
</dbReference>
<evidence type="ECO:0000256" key="1">
    <source>
        <dbReference type="SAM" id="Phobius"/>
    </source>
</evidence>
<keyword evidence="3" id="KW-1185">Reference proteome</keyword>
<feature type="transmembrane region" description="Helical" evidence="1">
    <location>
        <begin position="83"/>
        <end position="103"/>
    </location>
</feature>
<feature type="transmembrane region" description="Helical" evidence="1">
    <location>
        <begin position="42"/>
        <end position="63"/>
    </location>
</feature>
<protein>
    <submittedName>
        <fullName evidence="2">DUF6338 family protein</fullName>
    </submittedName>
</protein>
<name>A0ABT0LYJ2_9RHOB</name>
<dbReference type="Proteomes" id="UP001202550">
    <property type="component" value="Unassembled WGS sequence"/>
</dbReference>
<dbReference type="Pfam" id="PF19865">
    <property type="entry name" value="DUF6338"/>
    <property type="match status" value="1"/>
</dbReference>
<keyword evidence="1" id="KW-0472">Membrane</keyword>
<accession>A0ABT0LYJ2</accession>
<sequence length="216" mass="23330">MAELLRPETFEFFARYLLAGFIVISVRSRLTASRSPKPGEILLDAVVLSLVNQVVFLGGRALLESAGILSPASENAGINSLHFYVEILVCPVLLGILIGRLAGSGTVGFVLRRLSMPGTHPIAEAYDFAFAGGQQKGFVILTFDDGTVIYGYFGDLSLAASDENRSDIYLESLYTVVQDQWTLADPPRAAWISLAGIRSIEFLKPKEADDAKKSAG</sequence>
<dbReference type="RefSeq" id="WP_249055725.1">
    <property type="nucleotide sequence ID" value="NZ_JALZWP010000001.1"/>
</dbReference>
<reference evidence="2 3" key="1">
    <citation type="submission" date="2022-05" db="EMBL/GenBank/DDBJ databases">
        <title>Seasonal and diel survey of microbial diversity of the Tyrrhenian coast.</title>
        <authorList>
            <person name="Gattoni G."/>
            <person name="Corral P."/>
        </authorList>
    </citation>
    <scope>NUCLEOTIDE SEQUENCE [LARGE SCALE GENOMIC DNA]</scope>
    <source>
        <strain evidence="2 3">V10</strain>
    </source>
</reference>
<proteinExistence type="predicted"/>
<keyword evidence="1" id="KW-0812">Transmembrane</keyword>
<dbReference type="EMBL" id="JALZWP010000001">
    <property type="protein sequence ID" value="MCL1627413.1"/>
    <property type="molecule type" value="Genomic_DNA"/>
</dbReference>
<evidence type="ECO:0000313" key="2">
    <source>
        <dbReference type="EMBL" id="MCL1627413.1"/>
    </source>
</evidence>
<comment type="caution">
    <text evidence="2">The sequence shown here is derived from an EMBL/GenBank/DDBJ whole genome shotgun (WGS) entry which is preliminary data.</text>
</comment>
<keyword evidence="1" id="KW-1133">Transmembrane helix</keyword>
<evidence type="ECO:0000313" key="3">
    <source>
        <dbReference type="Proteomes" id="UP001202550"/>
    </source>
</evidence>
<gene>
    <name evidence="2" type="ORF">M3N55_01600</name>
</gene>